<evidence type="ECO:0000313" key="2">
    <source>
        <dbReference type="EMBL" id="KAE8999649.1"/>
    </source>
</evidence>
<dbReference type="EMBL" id="QXFU01002372">
    <property type="protein sequence ID" value="KAE8986593.1"/>
    <property type="molecule type" value="Genomic_DNA"/>
</dbReference>
<dbReference type="AlphaFoldDB" id="A0A6A3JXR3"/>
<protein>
    <submittedName>
        <fullName evidence="2">Uncharacterized protein</fullName>
    </submittedName>
</protein>
<evidence type="ECO:0000313" key="4">
    <source>
        <dbReference type="Proteomes" id="UP000435112"/>
    </source>
</evidence>
<dbReference type="Proteomes" id="UP000435112">
    <property type="component" value="Unassembled WGS sequence"/>
</dbReference>
<evidence type="ECO:0000313" key="1">
    <source>
        <dbReference type="EMBL" id="KAE8986593.1"/>
    </source>
</evidence>
<dbReference type="EMBL" id="QXFV01001723">
    <property type="protein sequence ID" value="KAE8999649.1"/>
    <property type="molecule type" value="Genomic_DNA"/>
</dbReference>
<proteinExistence type="predicted"/>
<organism evidence="2 3">
    <name type="scientific">Phytophthora rubi</name>
    <dbReference type="NCBI Taxonomy" id="129364"/>
    <lineage>
        <taxon>Eukaryota</taxon>
        <taxon>Sar</taxon>
        <taxon>Stramenopiles</taxon>
        <taxon>Oomycota</taxon>
        <taxon>Peronosporomycetes</taxon>
        <taxon>Peronosporales</taxon>
        <taxon>Peronosporaceae</taxon>
        <taxon>Phytophthora</taxon>
    </lineage>
</organism>
<reference evidence="3 4" key="1">
    <citation type="submission" date="2018-09" db="EMBL/GenBank/DDBJ databases">
        <title>Genomic investigation of the strawberry pathogen Phytophthora fragariae indicates pathogenicity is determined by transcriptional variation in three key races.</title>
        <authorList>
            <person name="Adams T.M."/>
            <person name="Armitage A.D."/>
            <person name="Sobczyk M.K."/>
            <person name="Bates H.J."/>
            <person name="Dunwell J.M."/>
            <person name="Nellist C.F."/>
            <person name="Harrison R.J."/>
        </authorList>
    </citation>
    <scope>NUCLEOTIDE SEQUENCE [LARGE SCALE GENOMIC DNA]</scope>
    <source>
        <strain evidence="2 3">SCRP249</strain>
        <strain evidence="1 4">SCRP324</strain>
    </source>
</reference>
<evidence type="ECO:0000313" key="3">
    <source>
        <dbReference type="Proteomes" id="UP000429607"/>
    </source>
</evidence>
<dbReference type="OrthoDB" id="89539at2759"/>
<accession>A0A6A3JXR3</accession>
<name>A0A6A3JXR3_9STRA</name>
<gene>
    <name evidence="2" type="ORF">PR001_g18996</name>
    <name evidence="1" type="ORF">PR002_g22311</name>
</gene>
<comment type="caution">
    <text evidence="2">The sequence shown here is derived from an EMBL/GenBank/DDBJ whole genome shotgun (WGS) entry which is preliminary data.</text>
</comment>
<sequence length="68" mass="7526">MTVASRWSALHSGSARWGQSLRPRCVAVVFGLQWTCSCAQTRVRIPYERVVSRSLDGLQSATRCNGLT</sequence>
<dbReference type="Proteomes" id="UP000429607">
    <property type="component" value="Unassembled WGS sequence"/>
</dbReference>